<reference evidence="2" key="2">
    <citation type="submission" date="2020-04" db="EMBL/GenBank/DDBJ databases">
        <authorList>
            <consortium name="NCBI Genome Project"/>
        </authorList>
    </citation>
    <scope>NUCLEOTIDE SEQUENCE</scope>
    <source>
        <strain evidence="2">CBS 342.82</strain>
    </source>
</reference>
<proteinExistence type="predicted"/>
<evidence type="ECO:0000313" key="1">
    <source>
        <dbReference type="Proteomes" id="UP000504637"/>
    </source>
</evidence>
<evidence type="ECO:0000313" key="2">
    <source>
        <dbReference type="RefSeq" id="XP_033463070.1"/>
    </source>
</evidence>
<dbReference type="RefSeq" id="XP_033463070.1">
    <property type="nucleotide sequence ID" value="XM_033598850.1"/>
</dbReference>
<organism evidence="2">
    <name type="scientific">Dissoconium aciculare CBS 342.82</name>
    <dbReference type="NCBI Taxonomy" id="1314786"/>
    <lineage>
        <taxon>Eukaryota</taxon>
        <taxon>Fungi</taxon>
        <taxon>Dikarya</taxon>
        <taxon>Ascomycota</taxon>
        <taxon>Pezizomycotina</taxon>
        <taxon>Dothideomycetes</taxon>
        <taxon>Dothideomycetidae</taxon>
        <taxon>Mycosphaerellales</taxon>
        <taxon>Dissoconiaceae</taxon>
        <taxon>Dissoconium</taxon>
    </lineage>
</organism>
<dbReference type="Proteomes" id="UP000504637">
    <property type="component" value="Unplaced"/>
</dbReference>
<protein>
    <submittedName>
        <fullName evidence="2">Uncharacterized protein</fullName>
    </submittedName>
</protein>
<keyword evidence="1" id="KW-1185">Reference proteome</keyword>
<reference evidence="2" key="3">
    <citation type="submission" date="2025-08" db="UniProtKB">
        <authorList>
            <consortium name="RefSeq"/>
        </authorList>
    </citation>
    <scope>IDENTIFICATION</scope>
    <source>
        <strain evidence="2">CBS 342.82</strain>
    </source>
</reference>
<sequence length="152" mass="17196">MILCRSLSIRAGQHCAFPNALQHQTKIPACVKSMQGSPHILNSNTEMLLGRSSHHSQRIVGWLLRTSTPANIVFTTRPSIVRFEYTHRVRSQNCRLPQAKILDIGARAGRFVTLLPDEMCLEVDASHLFERRDVYLVLLKVLRNIVARCALP</sequence>
<name>A0A6J3MEJ5_9PEZI</name>
<reference evidence="2" key="1">
    <citation type="submission" date="2020-01" db="EMBL/GenBank/DDBJ databases">
        <authorList>
            <consortium name="DOE Joint Genome Institute"/>
            <person name="Haridas S."/>
            <person name="Albert R."/>
            <person name="Binder M."/>
            <person name="Bloem J."/>
            <person name="Labutti K."/>
            <person name="Salamov A."/>
            <person name="Andreopoulos B."/>
            <person name="Baker S.E."/>
            <person name="Barry K."/>
            <person name="Bills G."/>
            <person name="Bluhm B.H."/>
            <person name="Cannon C."/>
            <person name="Castanera R."/>
            <person name="Culley D.E."/>
            <person name="Daum C."/>
            <person name="Ezra D."/>
            <person name="Gonzalez J.B."/>
            <person name="Henrissat B."/>
            <person name="Kuo A."/>
            <person name="Liang C."/>
            <person name="Lipzen A."/>
            <person name="Lutzoni F."/>
            <person name="Magnuson J."/>
            <person name="Mondo S."/>
            <person name="Nolan M."/>
            <person name="Ohm R."/>
            <person name="Pangilinan J."/>
            <person name="Park H.-J."/>
            <person name="Ramirez L."/>
            <person name="Alfaro M."/>
            <person name="Sun H."/>
            <person name="Tritt A."/>
            <person name="Yoshinaga Y."/>
            <person name="Zwiers L.-H."/>
            <person name="Turgeon B.G."/>
            <person name="Goodwin S.B."/>
            <person name="Spatafora J.W."/>
            <person name="Crous P.W."/>
            <person name="Grigoriev I.V."/>
        </authorList>
    </citation>
    <scope>NUCLEOTIDE SEQUENCE</scope>
    <source>
        <strain evidence="2">CBS 342.82</strain>
    </source>
</reference>
<dbReference type="AlphaFoldDB" id="A0A6J3MEJ5"/>
<gene>
    <name evidence="2" type="ORF">K489DRAFT_104458</name>
</gene>
<dbReference type="GeneID" id="54356649"/>
<accession>A0A6J3MEJ5</accession>